<proteinExistence type="inferred from homology"/>
<comment type="subunit">
    <text evidence="9">The complex is probably composed of two ATP-binding proteins, two transmembrane proteins and a solute-binding protein.</text>
</comment>
<gene>
    <name evidence="11" type="ORF">DET59_101360</name>
</gene>
<dbReference type="InterPro" id="IPR046342">
    <property type="entry name" value="CBS_dom_sf"/>
</dbReference>
<sequence>MIEFKNVTKVYEDGTEAIKGINLTIPKGKLVALIGPSGCGKTTTMKMINKLISPSSGTILINGKDTSKTDEVELRRNIGYVIQRIGLLPHMTIEENISLIPRLKGWKKEQYEGRVDELLYLVGLDPEVYRKRYPLELSGGQQQRVGVIRALAAEPPIILMDEPFSALDPISREQLQDELKSIQNAIHKTIVFVTHDIDEALKIADEIAVMRDGEIEQIATPSELLSQPANEFVRAFIGEDRLNARQTQLQVIDMMEDNTNYVHYEESEYTSIPYDATVQEAARVLLEAGKTYLMVTKDDQKLGSVTASGILRAVASEGKKEARSV</sequence>
<comment type="caution">
    <text evidence="11">The sequence shown here is derived from an EMBL/GenBank/DDBJ whole genome shotgun (WGS) entry which is preliminary data.</text>
</comment>
<accession>A0A366F005</accession>
<evidence type="ECO:0000256" key="8">
    <source>
        <dbReference type="ARBA" id="ARBA00063934"/>
    </source>
</evidence>
<evidence type="ECO:0000256" key="4">
    <source>
        <dbReference type="ARBA" id="ARBA00022741"/>
    </source>
</evidence>
<comment type="catalytic activity">
    <reaction evidence="7">
        <text>a quaternary ammonium(out) + ATP + H2O = a quaternary ammonium(in) + ADP + phosphate + H(+)</text>
        <dbReference type="Rhea" id="RHEA:11036"/>
        <dbReference type="ChEBI" id="CHEBI:15377"/>
        <dbReference type="ChEBI" id="CHEBI:15378"/>
        <dbReference type="ChEBI" id="CHEBI:30616"/>
        <dbReference type="ChEBI" id="CHEBI:35267"/>
        <dbReference type="ChEBI" id="CHEBI:43474"/>
        <dbReference type="ChEBI" id="CHEBI:456216"/>
        <dbReference type="EC" id="7.6.2.9"/>
    </reaction>
</comment>
<keyword evidence="9" id="KW-0472">Membrane</keyword>
<evidence type="ECO:0000256" key="2">
    <source>
        <dbReference type="ARBA" id="ARBA00022448"/>
    </source>
</evidence>
<comment type="subunit">
    <text evidence="8">The complex is composed of two ATP-binding proteins (OpuCA), two transmembrane proteins (OpuCB and OpuCD) and a solute-binding protein (OpuCC).</text>
</comment>
<dbReference type="SMART" id="SM00382">
    <property type="entry name" value="AAA"/>
    <property type="match status" value="1"/>
</dbReference>
<dbReference type="GO" id="GO:0016887">
    <property type="term" value="F:ATP hydrolysis activity"/>
    <property type="evidence" value="ECO:0007669"/>
    <property type="project" value="UniProtKB-UniRule"/>
</dbReference>
<dbReference type="PANTHER" id="PTHR43117">
    <property type="entry name" value="OSMOPROTECTANT IMPORT ATP-BINDING PROTEIN OSMV"/>
    <property type="match status" value="1"/>
</dbReference>
<evidence type="ECO:0000313" key="12">
    <source>
        <dbReference type="Proteomes" id="UP000252118"/>
    </source>
</evidence>
<protein>
    <recommendedName>
        <fullName evidence="9">Quaternary amine transport ATP-binding protein</fullName>
        <ecNumber evidence="9">7.6.2.9</ecNumber>
    </recommendedName>
</protein>
<dbReference type="PROSITE" id="PS00211">
    <property type="entry name" value="ABC_TRANSPORTER_1"/>
    <property type="match status" value="1"/>
</dbReference>
<dbReference type="GO" id="GO:0005524">
    <property type="term" value="F:ATP binding"/>
    <property type="evidence" value="ECO:0007669"/>
    <property type="project" value="UniProtKB-UniRule"/>
</dbReference>
<feature type="domain" description="ABC transporter" evidence="10">
    <location>
        <begin position="2"/>
        <end position="237"/>
    </location>
</feature>
<dbReference type="PROSITE" id="PS50893">
    <property type="entry name" value="ABC_TRANSPORTER_2"/>
    <property type="match status" value="1"/>
</dbReference>
<evidence type="ECO:0000259" key="10">
    <source>
        <dbReference type="PROSITE" id="PS50893"/>
    </source>
</evidence>
<keyword evidence="5 9" id="KW-0067">ATP-binding</keyword>
<name>A0A366F005_9BACI</name>
<dbReference type="NCBIfam" id="TIGR01186">
    <property type="entry name" value="proV"/>
    <property type="match status" value="1"/>
</dbReference>
<keyword evidence="3" id="KW-0677">Repeat</keyword>
<reference evidence="11 12" key="1">
    <citation type="submission" date="2018-06" db="EMBL/GenBank/DDBJ databases">
        <title>Freshwater and sediment microbial communities from various areas in North America, analyzing microbe dynamics in response to fracking.</title>
        <authorList>
            <person name="Lamendella R."/>
        </authorList>
    </citation>
    <scope>NUCLEOTIDE SEQUENCE [LARGE SCALE GENOMIC DNA]</scope>
    <source>
        <strain evidence="11 12">97B</strain>
    </source>
</reference>
<evidence type="ECO:0000256" key="5">
    <source>
        <dbReference type="ARBA" id="ARBA00022840"/>
    </source>
</evidence>
<dbReference type="FunFam" id="3.40.50.300:FF:000425">
    <property type="entry name" value="Probable ABC transporter, ATP-binding subunit"/>
    <property type="match status" value="1"/>
</dbReference>
<keyword evidence="9" id="KW-0997">Cell inner membrane</keyword>
<dbReference type="Pfam" id="PF00005">
    <property type="entry name" value="ABC_tran"/>
    <property type="match status" value="1"/>
</dbReference>
<dbReference type="OrthoDB" id="9802264at2"/>
<dbReference type="EC" id="7.6.2.9" evidence="9"/>
<dbReference type="GO" id="GO:0015418">
    <property type="term" value="F:ABC-type quaternary ammonium compound transporting activity"/>
    <property type="evidence" value="ECO:0007669"/>
    <property type="project" value="UniProtKB-EC"/>
</dbReference>
<keyword evidence="6" id="KW-0129">CBS domain</keyword>
<dbReference type="InterPro" id="IPR017871">
    <property type="entry name" value="ABC_transporter-like_CS"/>
</dbReference>
<comment type="similarity">
    <text evidence="1 9">Belongs to the ABC transporter superfamily.</text>
</comment>
<evidence type="ECO:0000256" key="6">
    <source>
        <dbReference type="ARBA" id="ARBA00023122"/>
    </source>
</evidence>
<comment type="subcellular location">
    <subcellularLocation>
        <location evidence="9">Cell inner membrane</location>
        <topology evidence="9">Peripheral membrane protein</topology>
    </subcellularLocation>
</comment>
<evidence type="ECO:0000256" key="9">
    <source>
        <dbReference type="RuleBase" id="RU369116"/>
    </source>
</evidence>
<dbReference type="SUPFAM" id="SSF52540">
    <property type="entry name" value="P-loop containing nucleoside triphosphate hydrolases"/>
    <property type="match status" value="1"/>
</dbReference>
<dbReference type="AlphaFoldDB" id="A0A366F005"/>
<dbReference type="CDD" id="cd03295">
    <property type="entry name" value="ABC_OpuCA_Osmoprotection"/>
    <property type="match status" value="1"/>
</dbReference>
<dbReference type="InterPro" id="IPR005892">
    <property type="entry name" value="Gly-betaine_transp_ATP-bd"/>
</dbReference>
<keyword evidence="9" id="KW-1003">Cell membrane</keyword>
<evidence type="ECO:0000256" key="3">
    <source>
        <dbReference type="ARBA" id="ARBA00022737"/>
    </source>
</evidence>
<dbReference type="PANTHER" id="PTHR43117:SF4">
    <property type="entry name" value="OSMOPROTECTANT IMPORT ATP-BINDING PROTEIN OSMV"/>
    <property type="match status" value="1"/>
</dbReference>
<dbReference type="InterPro" id="IPR003439">
    <property type="entry name" value="ABC_transporter-like_ATP-bd"/>
</dbReference>
<dbReference type="GO" id="GO:0005886">
    <property type="term" value="C:plasma membrane"/>
    <property type="evidence" value="ECO:0007669"/>
    <property type="project" value="UniProtKB-SubCell"/>
</dbReference>
<evidence type="ECO:0000256" key="1">
    <source>
        <dbReference type="ARBA" id="ARBA00005417"/>
    </source>
</evidence>
<dbReference type="GO" id="GO:0006865">
    <property type="term" value="P:amino acid transport"/>
    <property type="evidence" value="ECO:0007669"/>
    <property type="project" value="UniProtKB-UniRule"/>
</dbReference>
<keyword evidence="4 9" id="KW-0547">Nucleotide-binding</keyword>
<dbReference type="Proteomes" id="UP000252118">
    <property type="component" value="Unassembled WGS sequence"/>
</dbReference>
<organism evidence="11 12">
    <name type="scientific">Rossellomorea aquimaris</name>
    <dbReference type="NCBI Taxonomy" id="189382"/>
    <lineage>
        <taxon>Bacteria</taxon>
        <taxon>Bacillati</taxon>
        <taxon>Bacillota</taxon>
        <taxon>Bacilli</taxon>
        <taxon>Bacillales</taxon>
        <taxon>Bacillaceae</taxon>
        <taxon>Rossellomorea</taxon>
    </lineage>
</organism>
<dbReference type="Gene3D" id="3.10.580.10">
    <property type="entry name" value="CBS-domain"/>
    <property type="match status" value="1"/>
</dbReference>
<dbReference type="Gene3D" id="3.40.50.300">
    <property type="entry name" value="P-loop containing nucleotide triphosphate hydrolases"/>
    <property type="match status" value="1"/>
</dbReference>
<dbReference type="GO" id="GO:0031460">
    <property type="term" value="P:glycine betaine transport"/>
    <property type="evidence" value="ECO:0007669"/>
    <property type="project" value="InterPro"/>
</dbReference>
<dbReference type="InterPro" id="IPR003593">
    <property type="entry name" value="AAA+_ATPase"/>
</dbReference>
<dbReference type="SUPFAM" id="SSF54631">
    <property type="entry name" value="CBS-domain pair"/>
    <property type="match status" value="1"/>
</dbReference>
<dbReference type="InterPro" id="IPR027417">
    <property type="entry name" value="P-loop_NTPase"/>
</dbReference>
<evidence type="ECO:0000256" key="7">
    <source>
        <dbReference type="ARBA" id="ARBA00052482"/>
    </source>
</evidence>
<evidence type="ECO:0000313" key="11">
    <source>
        <dbReference type="EMBL" id="RBP07991.1"/>
    </source>
</evidence>
<dbReference type="EMBL" id="QNRJ01000001">
    <property type="protein sequence ID" value="RBP07991.1"/>
    <property type="molecule type" value="Genomic_DNA"/>
</dbReference>
<keyword evidence="2 9" id="KW-0813">Transport</keyword>
<dbReference type="RefSeq" id="WP_113967868.1">
    <property type="nucleotide sequence ID" value="NZ_QNRJ01000001.1"/>
</dbReference>